<evidence type="ECO:0000313" key="1">
    <source>
        <dbReference type="EMBL" id="CAA9572713.1"/>
    </source>
</evidence>
<gene>
    <name evidence="1" type="ORF">AVDCRST_MAG59-3719</name>
</gene>
<dbReference type="AlphaFoldDB" id="A0A6J4VBT9"/>
<dbReference type="EMBL" id="CADCWF010000270">
    <property type="protein sequence ID" value="CAA9572713.1"/>
    <property type="molecule type" value="Genomic_DNA"/>
</dbReference>
<sequence>MRERRPQPTSHDTVVAGAPAVLFGWCGGGIVLLGDVDDGHWILARGWFLADALTDVRRWCFADPKGFVRQVRRLVLEATGDPAEARAHSADALAWTESLTAHRWP</sequence>
<reference evidence="1" key="1">
    <citation type="submission" date="2020-02" db="EMBL/GenBank/DDBJ databases">
        <authorList>
            <person name="Meier V. D."/>
        </authorList>
    </citation>
    <scope>NUCLEOTIDE SEQUENCE</scope>
    <source>
        <strain evidence="1">AVDCRST_MAG59</strain>
    </source>
</reference>
<proteinExistence type="predicted"/>
<organism evidence="1">
    <name type="scientific">uncultured Thermomicrobiales bacterium</name>
    <dbReference type="NCBI Taxonomy" id="1645740"/>
    <lineage>
        <taxon>Bacteria</taxon>
        <taxon>Pseudomonadati</taxon>
        <taxon>Thermomicrobiota</taxon>
        <taxon>Thermomicrobia</taxon>
        <taxon>Thermomicrobiales</taxon>
        <taxon>environmental samples</taxon>
    </lineage>
</organism>
<name>A0A6J4VBT9_9BACT</name>
<accession>A0A6J4VBT9</accession>
<protein>
    <submittedName>
        <fullName evidence="1">Uncharacterized protein</fullName>
    </submittedName>
</protein>